<reference evidence="1" key="1">
    <citation type="journal article" date="2020" name="New Phytol.">
        <title>Comparative genomics reveals dynamic genome evolution in host specialist ectomycorrhizal fungi.</title>
        <authorList>
            <person name="Lofgren L.A."/>
            <person name="Nguyen N.H."/>
            <person name="Vilgalys R."/>
            <person name="Ruytinx J."/>
            <person name="Liao H.L."/>
            <person name="Branco S."/>
            <person name="Kuo A."/>
            <person name="LaButti K."/>
            <person name="Lipzen A."/>
            <person name="Andreopoulos W."/>
            <person name="Pangilinan J."/>
            <person name="Riley R."/>
            <person name="Hundley H."/>
            <person name="Na H."/>
            <person name="Barry K."/>
            <person name="Grigoriev I.V."/>
            <person name="Stajich J.E."/>
            <person name="Kennedy P.G."/>
        </authorList>
    </citation>
    <scope>NUCLEOTIDE SEQUENCE</scope>
    <source>
        <strain evidence="1">FC423</strain>
    </source>
</reference>
<dbReference type="GeneID" id="64701115"/>
<accession>A0A9P7JNR0</accession>
<dbReference type="RefSeq" id="XP_041287141.1">
    <property type="nucleotide sequence ID" value="XM_041438856.1"/>
</dbReference>
<name>A0A9P7JNR0_9AGAM</name>
<sequence length="168" mass="19528">MACLISTACPFQTLISTLLHVLHIDRVLHLQPMTLLQDVLKRLFSIIVRSGWTRLSEVHSHNNLFGSSSTGFITSCILWFRVLQQRLWTQRHNCSTRIWMFWWRMMTPLILTSPTYPPAISKHIASSGCSRHPQILKYFSLLPVLSRRLDGPWILMFQTCCISCLIFI</sequence>
<keyword evidence="2" id="KW-1185">Reference proteome</keyword>
<organism evidence="1 2">
    <name type="scientific">Suillus discolor</name>
    <dbReference type="NCBI Taxonomy" id="1912936"/>
    <lineage>
        <taxon>Eukaryota</taxon>
        <taxon>Fungi</taxon>
        <taxon>Dikarya</taxon>
        <taxon>Basidiomycota</taxon>
        <taxon>Agaricomycotina</taxon>
        <taxon>Agaricomycetes</taxon>
        <taxon>Agaricomycetidae</taxon>
        <taxon>Boletales</taxon>
        <taxon>Suillineae</taxon>
        <taxon>Suillaceae</taxon>
        <taxon>Suillus</taxon>
    </lineage>
</organism>
<protein>
    <submittedName>
        <fullName evidence="1">Uncharacterized protein</fullName>
    </submittedName>
</protein>
<evidence type="ECO:0000313" key="2">
    <source>
        <dbReference type="Proteomes" id="UP000823399"/>
    </source>
</evidence>
<comment type="caution">
    <text evidence="1">The sequence shown here is derived from an EMBL/GenBank/DDBJ whole genome shotgun (WGS) entry which is preliminary data.</text>
</comment>
<proteinExistence type="predicted"/>
<gene>
    <name evidence="1" type="ORF">F5147DRAFT_721020</name>
</gene>
<dbReference type="Proteomes" id="UP000823399">
    <property type="component" value="Unassembled WGS sequence"/>
</dbReference>
<dbReference type="AlphaFoldDB" id="A0A9P7JNR0"/>
<dbReference type="EMBL" id="JABBWM010000085">
    <property type="protein sequence ID" value="KAG2093315.1"/>
    <property type="molecule type" value="Genomic_DNA"/>
</dbReference>
<evidence type="ECO:0000313" key="1">
    <source>
        <dbReference type="EMBL" id="KAG2093315.1"/>
    </source>
</evidence>